<dbReference type="EMBL" id="GISG01018762">
    <property type="protein sequence ID" value="MBA4618032.1"/>
    <property type="molecule type" value="Transcribed_RNA"/>
</dbReference>
<name>A0A7C8YGW7_OPUST</name>
<accession>A0A7C8YGW7</accession>
<reference evidence="2" key="1">
    <citation type="journal article" date="2013" name="J. Plant Res.">
        <title>Effect of fungi and light on seed germination of three Opuntia species from semiarid lands of central Mexico.</title>
        <authorList>
            <person name="Delgado-Sanchez P."/>
            <person name="Jimenez-Bremont J.F."/>
            <person name="Guerrero-Gonzalez Mde L."/>
            <person name="Flores J."/>
        </authorList>
    </citation>
    <scope>NUCLEOTIDE SEQUENCE</scope>
    <source>
        <tissue evidence="2">Cladode</tissue>
    </source>
</reference>
<reference evidence="2" key="2">
    <citation type="submission" date="2020-07" db="EMBL/GenBank/DDBJ databases">
        <authorList>
            <person name="Vera ALvarez R."/>
            <person name="Arias-Moreno D.M."/>
            <person name="Jimenez-Jacinto V."/>
            <person name="Jimenez-Bremont J.F."/>
            <person name="Swaminathan K."/>
            <person name="Moose S.P."/>
            <person name="Guerrero-Gonzalez M.L."/>
            <person name="Marino-Ramirez L."/>
            <person name="Landsman D."/>
            <person name="Rodriguez-Kessler M."/>
            <person name="Delgado-Sanchez P."/>
        </authorList>
    </citation>
    <scope>NUCLEOTIDE SEQUENCE</scope>
    <source>
        <tissue evidence="2">Cladode</tissue>
    </source>
</reference>
<feature type="region of interest" description="Disordered" evidence="1">
    <location>
        <begin position="91"/>
        <end position="112"/>
    </location>
</feature>
<proteinExistence type="predicted"/>
<protein>
    <submittedName>
        <fullName evidence="2">Uncharacterized protein</fullName>
    </submittedName>
</protein>
<feature type="compositionally biased region" description="Basic and acidic residues" evidence="1">
    <location>
        <begin position="103"/>
        <end position="112"/>
    </location>
</feature>
<dbReference type="AlphaFoldDB" id="A0A7C8YGW7"/>
<evidence type="ECO:0000313" key="2">
    <source>
        <dbReference type="EMBL" id="MBA4618032.1"/>
    </source>
</evidence>
<sequence length="112" mass="13718">MSCRKKSDLARRTRMVVTQKRTTRKMKMLQMIRMMMTMRISLEGKAAGMMMMKGTPRMMPRLMAMEEVMMTMMMRMEMKMTVMRKMMMKKRTRRKMTNLLQRRGSERDCRFY</sequence>
<evidence type="ECO:0000256" key="1">
    <source>
        <dbReference type="SAM" id="MobiDB-lite"/>
    </source>
</evidence>
<organism evidence="2">
    <name type="scientific">Opuntia streptacantha</name>
    <name type="common">Prickly pear cactus</name>
    <name type="synonym">Opuntia cardona</name>
    <dbReference type="NCBI Taxonomy" id="393608"/>
    <lineage>
        <taxon>Eukaryota</taxon>
        <taxon>Viridiplantae</taxon>
        <taxon>Streptophyta</taxon>
        <taxon>Embryophyta</taxon>
        <taxon>Tracheophyta</taxon>
        <taxon>Spermatophyta</taxon>
        <taxon>Magnoliopsida</taxon>
        <taxon>eudicotyledons</taxon>
        <taxon>Gunneridae</taxon>
        <taxon>Pentapetalae</taxon>
        <taxon>Caryophyllales</taxon>
        <taxon>Cactineae</taxon>
        <taxon>Cactaceae</taxon>
        <taxon>Opuntioideae</taxon>
        <taxon>Opuntia</taxon>
    </lineage>
</organism>